<sequence length="105" mass="10414">MIPPPGLPAGLGGPGGPGPNRNMPMPHMFPPNFPPGVMPPLEALGGPPPRNMPPPAFYGGLPPGFIPPGLGGFNGPPGPDFPGGPFEGRGMPPPGNGRGAAYGRP</sequence>
<dbReference type="Pfam" id="PF20566">
    <property type="entry name" value="Eap1"/>
    <property type="match status" value="1"/>
</dbReference>
<evidence type="ECO:0000313" key="3">
    <source>
        <dbReference type="Proteomes" id="UP000522262"/>
    </source>
</evidence>
<evidence type="ECO:0000313" key="2">
    <source>
        <dbReference type="EMBL" id="KAF5534217.1"/>
    </source>
</evidence>
<comment type="caution">
    <text evidence="2">The sequence shown here is derived from an EMBL/GenBank/DDBJ whole genome shotgun (WGS) entry which is preliminary data.</text>
</comment>
<accession>A0A8H5MN47</accession>
<feature type="compositionally biased region" description="Pro residues" evidence="1">
    <location>
        <begin position="27"/>
        <end position="38"/>
    </location>
</feature>
<dbReference type="AlphaFoldDB" id="A0A8H5MN47"/>
<organism evidence="2 3">
    <name type="scientific">Fusarium mexicanum</name>
    <dbReference type="NCBI Taxonomy" id="751941"/>
    <lineage>
        <taxon>Eukaryota</taxon>
        <taxon>Fungi</taxon>
        <taxon>Dikarya</taxon>
        <taxon>Ascomycota</taxon>
        <taxon>Pezizomycotina</taxon>
        <taxon>Sordariomycetes</taxon>
        <taxon>Hypocreomycetidae</taxon>
        <taxon>Hypocreales</taxon>
        <taxon>Nectriaceae</taxon>
        <taxon>Fusarium</taxon>
        <taxon>Fusarium fujikuroi species complex</taxon>
    </lineage>
</organism>
<reference evidence="2 3" key="1">
    <citation type="submission" date="2020-05" db="EMBL/GenBank/DDBJ databases">
        <title>Identification and distribution of gene clusters putatively required for synthesis of sphingolipid metabolism inhibitors in phylogenetically diverse species of the filamentous fungus Fusarium.</title>
        <authorList>
            <person name="Kim H.-S."/>
            <person name="Busman M."/>
            <person name="Brown D.W."/>
            <person name="Divon H."/>
            <person name="Uhlig S."/>
            <person name="Proctor R.H."/>
        </authorList>
    </citation>
    <scope>NUCLEOTIDE SEQUENCE [LARGE SCALE GENOMIC DNA]</scope>
    <source>
        <strain evidence="2 3">NRRL 53147</strain>
    </source>
</reference>
<keyword evidence="3" id="KW-1185">Reference proteome</keyword>
<evidence type="ECO:0000256" key="1">
    <source>
        <dbReference type="SAM" id="MobiDB-lite"/>
    </source>
</evidence>
<proteinExistence type="predicted"/>
<feature type="compositionally biased region" description="Pro residues" evidence="1">
    <location>
        <begin position="46"/>
        <end position="56"/>
    </location>
</feature>
<feature type="region of interest" description="Disordered" evidence="1">
    <location>
        <begin position="1"/>
        <end position="105"/>
    </location>
</feature>
<name>A0A8H5MN47_9HYPO</name>
<dbReference type="InterPro" id="IPR046784">
    <property type="entry name" value="Eap1"/>
</dbReference>
<dbReference type="Proteomes" id="UP000522262">
    <property type="component" value="Unassembled WGS sequence"/>
</dbReference>
<gene>
    <name evidence="2" type="ORF">FMEXI_11385</name>
</gene>
<protein>
    <submittedName>
        <fullName evidence="2">Uncharacterized protein</fullName>
    </submittedName>
</protein>
<feature type="compositionally biased region" description="Gly residues" evidence="1">
    <location>
        <begin position="96"/>
        <end position="105"/>
    </location>
</feature>
<dbReference type="EMBL" id="JAAOAM010000308">
    <property type="protein sequence ID" value="KAF5534217.1"/>
    <property type="molecule type" value="Genomic_DNA"/>
</dbReference>